<dbReference type="PROSITE" id="PS00107">
    <property type="entry name" value="PROTEIN_KINASE_ATP"/>
    <property type="match status" value="1"/>
</dbReference>
<dbReference type="GO" id="GO:0046872">
    <property type="term" value="F:metal ion binding"/>
    <property type="evidence" value="ECO:0007669"/>
    <property type="project" value="UniProtKB-KW"/>
</dbReference>
<dbReference type="InterPro" id="IPR036790">
    <property type="entry name" value="Frizzled_dom_sf"/>
</dbReference>
<dbReference type="PIRSF" id="PIRSF000615">
    <property type="entry name" value="TyrPK_CSF1-R"/>
    <property type="match status" value="1"/>
</dbReference>
<keyword evidence="17" id="KW-0829">Tyrosine-protein kinase</keyword>
<dbReference type="Pfam" id="PF01392">
    <property type="entry name" value="Fz"/>
    <property type="match status" value="1"/>
</dbReference>
<feature type="binding site" evidence="30">
    <location>
        <position position="634"/>
    </location>
    <ligand>
        <name>ATP</name>
        <dbReference type="ChEBI" id="CHEBI:30616"/>
    </ligand>
</feature>
<dbReference type="InterPro" id="IPR013806">
    <property type="entry name" value="Kringle-like"/>
</dbReference>
<evidence type="ECO:0000256" key="4">
    <source>
        <dbReference type="ARBA" id="ARBA00022553"/>
    </source>
</evidence>
<dbReference type="InterPro" id="IPR020635">
    <property type="entry name" value="Tyr_kinase_cat_dom"/>
</dbReference>
<evidence type="ECO:0000256" key="30">
    <source>
        <dbReference type="PROSITE-ProRule" id="PRU10141"/>
    </source>
</evidence>
<evidence type="ECO:0000256" key="25">
    <source>
        <dbReference type="ARBA" id="ARBA00051243"/>
    </source>
</evidence>
<evidence type="ECO:0000259" key="32">
    <source>
        <dbReference type="PROSITE" id="PS50011"/>
    </source>
</evidence>
<dbReference type="EC" id="2.7.10.1" evidence="1"/>
<dbReference type="PROSITE" id="PS50070">
    <property type="entry name" value="KRINGLE_2"/>
    <property type="match status" value="1"/>
</dbReference>
<evidence type="ECO:0000256" key="2">
    <source>
        <dbReference type="ARBA" id="ARBA00022473"/>
    </source>
</evidence>
<keyword evidence="18" id="KW-1015">Disulfide bond</keyword>
<protein>
    <recommendedName>
        <fullName evidence="1">receptor protein-tyrosine kinase</fullName>
        <ecNumber evidence="1">2.7.10.1</ecNumber>
    </recommendedName>
</protein>
<dbReference type="PROSITE" id="PS50835">
    <property type="entry name" value="IG_LIKE"/>
    <property type="match status" value="3"/>
</dbReference>
<keyword evidence="28" id="KW-0460">Magnesium</keyword>
<dbReference type="SUPFAM" id="SSF48726">
    <property type="entry name" value="Immunoglobulin"/>
    <property type="match status" value="3"/>
</dbReference>
<keyword evidence="14 31" id="KW-1133">Transmembrane helix</keyword>
<dbReference type="CDD" id="cd00108">
    <property type="entry name" value="KR"/>
    <property type="match status" value="1"/>
</dbReference>
<dbReference type="FunFam" id="3.30.200.20:FF:000159">
    <property type="entry name" value="muscle, skeletal receptor tyrosine-protein kinase"/>
    <property type="match status" value="1"/>
</dbReference>
<dbReference type="Ensembl" id="ENSCCRT00020054780.1">
    <property type="protein sequence ID" value="ENSCCRP00020050265.1"/>
    <property type="gene ID" value="ENSCCRG00020022414.1"/>
</dbReference>
<dbReference type="InterPro" id="IPR017441">
    <property type="entry name" value="Protein_kinase_ATP_BS"/>
</dbReference>
<dbReference type="GO" id="GO:0004714">
    <property type="term" value="F:transmembrane receptor protein tyrosine kinase activity"/>
    <property type="evidence" value="ECO:0007669"/>
    <property type="project" value="UniProtKB-EC"/>
</dbReference>
<evidence type="ECO:0000256" key="26">
    <source>
        <dbReference type="PIRSR" id="PIRSR000615-1"/>
    </source>
</evidence>
<dbReference type="GO" id="GO:0010604">
    <property type="term" value="P:positive regulation of macromolecule metabolic process"/>
    <property type="evidence" value="ECO:0007669"/>
    <property type="project" value="UniProtKB-ARBA"/>
</dbReference>
<evidence type="ECO:0000259" key="35">
    <source>
        <dbReference type="PROSITE" id="PS50835"/>
    </source>
</evidence>
<evidence type="ECO:0000256" key="31">
    <source>
        <dbReference type="SAM" id="Phobius"/>
    </source>
</evidence>
<keyword evidence="19" id="KW-0675">Receptor</keyword>
<feature type="domain" description="Ig-like" evidence="35">
    <location>
        <begin position="168"/>
        <end position="259"/>
    </location>
</feature>
<keyword evidence="2" id="KW-0217">Developmental protein</keyword>
<evidence type="ECO:0000256" key="9">
    <source>
        <dbReference type="ARBA" id="ARBA00022737"/>
    </source>
</evidence>
<dbReference type="PANTHER" id="PTHR24416">
    <property type="entry name" value="TYROSINE-PROTEIN KINASE RECEPTOR"/>
    <property type="match status" value="1"/>
</dbReference>
<sequence>NATFICEVDSYPQADITWTQNNYPIRYYDSRYIIRESGQILIIPNVKDSDNGEYCCVASNGIGEPAKSCGALQLEMKPQIKRHPTNMTLIVESKAVLPCLTSGYPKPEISWIKGDDLINVNSRISVLESGSLKINNIKKEDAGQYRCVARNSFGIVYSKPVTIEVQAPAKILKVPKEKKVQIGLEVTLECNATGNPIPSITWLENGNTISGASVEETLVDEVIVSVLRAVVHEPALYTCQATNQHSGGANTVKATAEITVSGQLYKGSAGYCSTYRGDVCQNVLSRDALVFFNYSLPNPEDAQEYLAQSAWGELDGVRSFCRPAARSLLCHATFQDCNPSGLGPAPKPICREHCVAVKELYCYKEWHSAEERSHQGFPHSIALPECTSLPSQQADPSSCTVVPYVGKTTCYNDKGRFYQGSHNMTASSIPCQRWNQQYPHQHRLSVDVIPELRNAENYCRNPGGESDRPWCYTTNPYVRWEYCLVPKCGQVMSVKTAPSITKPIQFYPPPPVSTAYSMSVIILIISGFAGAAFFTILILMCHRRKKMWQKRKSRVLETPTLITLPSELLLDRLHPNPMYQRLPLLLNSKLLSLEYPRNNIEYVRDIGEGAFGRVFQARAPGLLPMEPFTMVAVKMLKEEASADMQNDFQREAALMAEFDHPNIVRLLGNVSQLYAFKVLLEPEHYPPLSCLEQLSISKQVAAGMTYLSERKFVHRDLATRNCLVAENLVVKIADFGLSRNIYAADYYKAGENDAIPIRWMPPESIFYNRYTSESDVWAYGVVLWEIFSYGMQPYYSMAHEEVIYYVRDGNVLACPENCPQELYNLMRLCWSTHPTDRPSFASIHRILERMHDQILKS</sequence>
<dbReference type="SUPFAM" id="SSF56112">
    <property type="entry name" value="Protein kinase-like (PK-like)"/>
    <property type="match status" value="1"/>
</dbReference>
<keyword evidence="15" id="KW-0770">Synapse</keyword>
<evidence type="ECO:0000256" key="23">
    <source>
        <dbReference type="ARBA" id="ARBA00023319"/>
    </source>
</evidence>
<evidence type="ECO:0000256" key="10">
    <source>
        <dbReference type="ARBA" id="ARBA00022741"/>
    </source>
</evidence>
<evidence type="ECO:0000256" key="7">
    <source>
        <dbReference type="ARBA" id="ARBA00022692"/>
    </source>
</evidence>
<dbReference type="FunFam" id="1.10.510.10:FF:000176">
    <property type="entry name" value="Muscle, skeletal receptor tyrosine protein kinase"/>
    <property type="match status" value="1"/>
</dbReference>
<evidence type="ECO:0000256" key="12">
    <source>
        <dbReference type="ARBA" id="ARBA00022782"/>
    </source>
</evidence>
<dbReference type="GO" id="GO:0045211">
    <property type="term" value="C:postsynaptic membrane"/>
    <property type="evidence" value="ECO:0007669"/>
    <property type="project" value="UniProtKB-SubCell"/>
</dbReference>
<dbReference type="Gene3D" id="1.10.510.10">
    <property type="entry name" value="Transferase(Phosphotransferase) domain 1"/>
    <property type="match status" value="1"/>
</dbReference>
<proteinExistence type="predicted"/>
<dbReference type="InterPro" id="IPR038178">
    <property type="entry name" value="Kringle_sf"/>
</dbReference>
<keyword evidence="12" id="KW-0221">Differentiation</keyword>
<dbReference type="Gene3D" id="2.40.20.10">
    <property type="entry name" value="Plasminogen Kringle 4"/>
    <property type="match status" value="1"/>
</dbReference>
<dbReference type="InterPro" id="IPR020067">
    <property type="entry name" value="Frizzled_dom"/>
</dbReference>
<dbReference type="PRINTS" id="PR00018">
    <property type="entry name" value="KRINGLE"/>
</dbReference>
<evidence type="ECO:0000259" key="34">
    <source>
        <dbReference type="PROSITE" id="PS50070"/>
    </source>
</evidence>
<dbReference type="FunFam" id="1.10.2000.10:FF:000009">
    <property type="entry name" value="Muscle, skeletal, receptor tyrosine kinase"/>
    <property type="match status" value="1"/>
</dbReference>
<dbReference type="GO" id="GO:0007169">
    <property type="term" value="P:cell surface receptor protein tyrosine kinase signaling pathway"/>
    <property type="evidence" value="ECO:0007669"/>
    <property type="project" value="TreeGrafter"/>
</dbReference>
<evidence type="ECO:0000256" key="19">
    <source>
        <dbReference type="ARBA" id="ARBA00023170"/>
    </source>
</evidence>
<evidence type="ECO:0000256" key="20">
    <source>
        <dbReference type="ARBA" id="ARBA00023179"/>
    </source>
</evidence>
<feature type="domain" description="Kringle" evidence="34">
    <location>
        <begin position="409"/>
        <end position="488"/>
    </location>
</feature>
<keyword evidence="22" id="KW-0628">Postsynaptic cell membrane</keyword>
<comment type="caution">
    <text evidence="29">Lacks conserved residue(s) required for the propagation of feature annotation.</text>
</comment>
<evidence type="ECO:0000313" key="37">
    <source>
        <dbReference type="Proteomes" id="UP000694701"/>
    </source>
</evidence>
<keyword evidence="10 27" id="KW-0547">Nucleotide-binding</keyword>
<evidence type="ECO:0000256" key="24">
    <source>
        <dbReference type="ARBA" id="ARBA00035006"/>
    </source>
</evidence>
<dbReference type="PANTHER" id="PTHR24416:SF317">
    <property type="entry name" value="MUSCLE, SKELETAL RECEPTOR TYROSINE-PROTEIN KINASE"/>
    <property type="match status" value="1"/>
</dbReference>
<feature type="domain" description="Ig-like" evidence="35">
    <location>
        <begin position="1"/>
        <end position="61"/>
    </location>
</feature>
<dbReference type="InterPro" id="IPR013783">
    <property type="entry name" value="Ig-like_fold"/>
</dbReference>
<dbReference type="Gene3D" id="2.60.40.10">
    <property type="entry name" value="Immunoglobulins"/>
    <property type="match status" value="3"/>
</dbReference>
<evidence type="ECO:0000256" key="29">
    <source>
        <dbReference type="PROSITE-ProRule" id="PRU00121"/>
    </source>
</evidence>
<dbReference type="GO" id="GO:0043235">
    <property type="term" value="C:receptor complex"/>
    <property type="evidence" value="ECO:0007669"/>
    <property type="project" value="TreeGrafter"/>
</dbReference>
<keyword evidence="16 31" id="KW-0472">Membrane</keyword>
<dbReference type="SMART" id="SM00130">
    <property type="entry name" value="KR"/>
    <property type="match status" value="1"/>
</dbReference>
<dbReference type="PROSITE" id="PS00021">
    <property type="entry name" value="KRINGLE_1"/>
    <property type="match status" value="1"/>
</dbReference>
<evidence type="ECO:0000256" key="18">
    <source>
        <dbReference type="ARBA" id="ARBA00023157"/>
    </source>
</evidence>
<feature type="binding site" evidence="28">
    <location>
        <position position="721"/>
    </location>
    <ligand>
        <name>Mg(2+)</name>
        <dbReference type="ChEBI" id="CHEBI:18420"/>
    </ligand>
</feature>
<dbReference type="InterPro" id="IPR013098">
    <property type="entry name" value="Ig_I-set"/>
</dbReference>
<feature type="binding site" evidence="27">
    <location>
        <position position="720"/>
    </location>
    <ligand>
        <name>ATP</name>
        <dbReference type="ChEBI" id="CHEBI:30616"/>
    </ligand>
</feature>
<keyword evidence="28" id="KW-0479">Metal-binding</keyword>
<dbReference type="Pfam" id="PF07679">
    <property type="entry name" value="I-set"/>
    <property type="match status" value="2"/>
</dbReference>
<dbReference type="InterPro" id="IPR036179">
    <property type="entry name" value="Ig-like_dom_sf"/>
</dbReference>
<evidence type="ECO:0000256" key="13">
    <source>
        <dbReference type="ARBA" id="ARBA00022840"/>
    </source>
</evidence>
<dbReference type="Gene3D" id="1.10.2000.10">
    <property type="entry name" value="Frizzled cysteine-rich domain"/>
    <property type="match status" value="1"/>
</dbReference>
<name>A0A8C2F400_CYPCA</name>
<reference evidence="36" key="1">
    <citation type="submission" date="2025-08" db="UniProtKB">
        <authorList>
            <consortium name="Ensembl"/>
        </authorList>
    </citation>
    <scope>IDENTIFICATION</scope>
</reference>
<feature type="domain" description="Protein kinase" evidence="32">
    <location>
        <begin position="600"/>
        <end position="847"/>
    </location>
</feature>
<dbReference type="PROSITE" id="PS50038">
    <property type="entry name" value="FZ"/>
    <property type="match status" value="1"/>
</dbReference>
<evidence type="ECO:0000256" key="21">
    <source>
        <dbReference type="ARBA" id="ARBA00023180"/>
    </source>
</evidence>
<feature type="active site" description="Proton acceptor" evidence="26">
    <location>
        <position position="716"/>
    </location>
</feature>
<evidence type="ECO:0000256" key="27">
    <source>
        <dbReference type="PIRSR" id="PIRSR000615-2"/>
    </source>
</evidence>
<keyword evidence="8" id="KW-0732">Signal</keyword>
<comment type="subcellular location">
    <subcellularLocation>
        <location evidence="24">Postsynaptic cell membrane</location>
        <topology evidence="24">Single-pass type I membrane protein</topology>
    </subcellularLocation>
</comment>
<evidence type="ECO:0000256" key="22">
    <source>
        <dbReference type="ARBA" id="ARBA00023257"/>
    </source>
</evidence>
<dbReference type="InterPro" id="IPR001245">
    <property type="entry name" value="Ser-Thr/Tyr_kinase_cat_dom"/>
</dbReference>
<dbReference type="InterPro" id="IPR008266">
    <property type="entry name" value="Tyr_kinase_AS"/>
</dbReference>
<evidence type="ECO:0000256" key="11">
    <source>
        <dbReference type="ARBA" id="ARBA00022777"/>
    </source>
</evidence>
<evidence type="ECO:0000256" key="6">
    <source>
        <dbReference type="ARBA" id="ARBA00022679"/>
    </source>
</evidence>
<dbReference type="FunFam" id="2.60.40.10:FF:000322">
    <property type="entry name" value="Muscle, skeletal receptor tyrosine protein kinase"/>
    <property type="match status" value="1"/>
</dbReference>
<dbReference type="AlphaFoldDB" id="A0A8C2F400"/>
<keyword evidence="3" id="KW-1003">Cell membrane</keyword>
<dbReference type="PROSITE" id="PS00109">
    <property type="entry name" value="PROTEIN_KINASE_TYR"/>
    <property type="match status" value="1"/>
</dbReference>
<dbReference type="Proteomes" id="UP000694701">
    <property type="component" value="Unplaced"/>
</dbReference>
<feature type="domain" description="Ig-like" evidence="35">
    <location>
        <begin position="78"/>
        <end position="162"/>
    </location>
</feature>
<comment type="catalytic activity">
    <reaction evidence="25">
        <text>L-tyrosyl-[protein] + ATP = O-phospho-L-tyrosyl-[protein] + ADP + H(+)</text>
        <dbReference type="Rhea" id="RHEA:10596"/>
        <dbReference type="Rhea" id="RHEA-COMP:10136"/>
        <dbReference type="Rhea" id="RHEA-COMP:20101"/>
        <dbReference type="ChEBI" id="CHEBI:15378"/>
        <dbReference type="ChEBI" id="CHEBI:30616"/>
        <dbReference type="ChEBI" id="CHEBI:46858"/>
        <dbReference type="ChEBI" id="CHEBI:61978"/>
        <dbReference type="ChEBI" id="CHEBI:456216"/>
        <dbReference type="EC" id="2.7.10.1"/>
    </reaction>
</comment>
<evidence type="ECO:0000256" key="28">
    <source>
        <dbReference type="PIRSR" id="PIRSR000615-3"/>
    </source>
</evidence>
<keyword evidence="21" id="KW-0325">Glycoprotein</keyword>
<dbReference type="SMART" id="SM00409">
    <property type="entry name" value="IG"/>
    <property type="match status" value="3"/>
</dbReference>
<dbReference type="InterPro" id="IPR007110">
    <property type="entry name" value="Ig-like_dom"/>
</dbReference>
<dbReference type="GO" id="GO:0005524">
    <property type="term" value="F:ATP binding"/>
    <property type="evidence" value="ECO:0007669"/>
    <property type="project" value="UniProtKB-UniRule"/>
</dbReference>
<dbReference type="Pfam" id="PF07714">
    <property type="entry name" value="PK_Tyr_Ser-Thr"/>
    <property type="match status" value="1"/>
</dbReference>
<keyword evidence="13 27" id="KW-0067">ATP-binding</keyword>
<evidence type="ECO:0000256" key="15">
    <source>
        <dbReference type="ARBA" id="ARBA00023018"/>
    </source>
</evidence>
<keyword evidence="9" id="KW-0677">Repeat</keyword>
<keyword evidence="11" id="KW-0418">Kinase</keyword>
<keyword evidence="6" id="KW-0808">Transferase</keyword>
<dbReference type="GO" id="GO:0017147">
    <property type="term" value="F:Wnt-protein binding"/>
    <property type="evidence" value="ECO:0007669"/>
    <property type="project" value="TreeGrafter"/>
</dbReference>
<keyword evidence="23" id="KW-0393">Immunoglobulin domain</keyword>
<evidence type="ECO:0000256" key="3">
    <source>
        <dbReference type="ARBA" id="ARBA00022475"/>
    </source>
</evidence>
<feature type="domain" description="FZ" evidence="33">
    <location>
        <begin position="267"/>
        <end position="402"/>
    </location>
</feature>
<dbReference type="Pfam" id="PF00051">
    <property type="entry name" value="Kringle"/>
    <property type="match status" value="1"/>
</dbReference>
<organism evidence="36 37">
    <name type="scientific">Cyprinus carpio</name>
    <name type="common">Common carp</name>
    <dbReference type="NCBI Taxonomy" id="7962"/>
    <lineage>
        <taxon>Eukaryota</taxon>
        <taxon>Metazoa</taxon>
        <taxon>Chordata</taxon>
        <taxon>Craniata</taxon>
        <taxon>Vertebrata</taxon>
        <taxon>Euteleostomi</taxon>
        <taxon>Actinopterygii</taxon>
        <taxon>Neopterygii</taxon>
        <taxon>Teleostei</taxon>
        <taxon>Ostariophysi</taxon>
        <taxon>Cypriniformes</taxon>
        <taxon>Cyprinidae</taxon>
        <taxon>Cyprininae</taxon>
        <taxon>Cyprinus</taxon>
    </lineage>
</organism>
<dbReference type="InterPro" id="IPR003599">
    <property type="entry name" value="Ig_sub"/>
</dbReference>
<dbReference type="InterPro" id="IPR050122">
    <property type="entry name" value="RTK"/>
</dbReference>
<keyword evidence="7 31" id="KW-0812">Transmembrane</keyword>
<dbReference type="PROSITE" id="PS50011">
    <property type="entry name" value="PROTEIN_KINASE_DOM"/>
    <property type="match status" value="1"/>
</dbReference>
<evidence type="ECO:0000256" key="14">
    <source>
        <dbReference type="ARBA" id="ARBA00022989"/>
    </source>
</evidence>
<dbReference type="FunFam" id="2.60.40.10:FF:000260">
    <property type="entry name" value="Muscle, skeletal receptor tyrosine protein kinase"/>
    <property type="match status" value="1"/>
</dbReference>
<evidence type="ECO:0000256" key="16">
    <source>
        <dbReference type="ARBA" id="ARBA00023136"/>
    </source>
</evidence>
<evidence type="ECO:0000313" key="36">
    <source>
        <dbReference type="Ensembl" id="ENSCCRP00020050265.1"/>
    </source>
</evidence>
<keyword evidence="4" id="KW-0597">Phosphoprotein</keyword>
<evidence type="ECO:0000256" key="1">
    <source>
        <dbReference type="ARBA" id="ARBA00011902"/>
    </source>
</evidence>
<evidence type="ECO:0000259" key="33">
    <source>
        <dbReference type="PROSITE" id="PS50038"/>
    </source>
</evidence>
<feature type="binding site" evidence="28">
    <location>
        <position position="734"/>
    </location>
    <ligand>
        <name>Mg(2+)</name>
        <dbReference type="ChEBI" id="CHEBI:18420"/>
    </ligand>
</feature>
<dbReference type="GO" id="GO:0007528">
    <property type="term" value="P:neuromuscular junction development"/>
    <property type="evidence" value="ECO:0007669"/>
    <property type="project" value="UniProtKB-ARBA"/>
</dbReference>
<dbReference type="PRINTS" id="PR00109">
    <property type="entry name" value="TYRKINASE"/>
</dbReference>
<dbReference type="SMART" id="SM00408">
    <property type="entry name" value="IGc2"/>
    <property type="match status" value="3"/>
</dbReference>
<dbReference type="InterPro" id="IPR011009">
    <property type="entry name" value="Kinase-like_dom_sf"/>
</dbReference>
<keyword evidence="5 29" id="KW-0420">Kringle</keyword>
<dbReference type="SMART" id="SM00219">
    <property type="entry name" value="TyrKc"/>
    <property type="match status" value="1"/>
</dbReference>
<dbReference type="InterPro" id="IPR018056">
    <property type="entry name" value="Kringle_CS"/>
</dbReference>
<keyword evidence="20" id="KW-0514">Muscle protein</keyword>
<accession>A0A8C2F400</accession>
<feature type="transmembrane region" description="Helical" evidence="31">
    <location>
        <begin position="515"/>
        <end position="541"/>
    </location>
</feature>
<dbReference type="Gene3D" id="3.30.200.20">
    <property type="entry name" value="Phosphorylase Kinase, domain 1"/>
    <property type="match status" value="1"/>
</dbReference>
<dbReference type="InterPro" id="IPR003598">
    <property type="entry name" value="Ig_sub2"/>
</dbReference>
<evidence type="ECO:0000256" key="17">
    <source>
        <dbReference type="ARBA" id="ARBA00023137"/>
    </source>
</evidence>
<dbReference type="FunFam" id="2.60.40.10:FF:002466">
    <property type="entry name" value="Muscle, skeletal, receptor tyrosine kinase"/>
    <property type="match status" value="1"/>
</dbReference>
<dbReference type="SUPFAM" id="SSF57440">
    <property type="entry name" value="Kringle-like"/>
    <property type="match status" value="1"/>
</dbReference>
<dbReference type="Pfam" id="PF13927">
    <property type="entry name" value="Ig_3"/>
    <property type="match status" value="1"/>
</dbReference>
<evidence type="ECO:0000256" key="8">
    <source>
        <dbReference type="ARBA" id="ARBA00022729"/>
    </source>
</evidence>
<evidence type="ECO:0000256" key="5">
    <source>
        <dbReference type="ARBA" id="ARBA00022572"/>
    </source>
</evidence>
<dbReference type="InterPro" id="IPR000001">
    <property type="entry name" value="Kringle"/>
</dbReference>
<dbReference type="InterPro" id="IPR000719">
    <property type="entry name" value="Prot_kinase_dom"/>
</dbReference>
<dbReference type="GO" id="GO:0030154">
    <property type="term" value="P:cell differentiation"/>
    <property type="evidence" value="ECO:0007669"/>
    <property type="project" value="UniProtKB-KW"/>
</dbReference>